<dbReference type="AlphaFoldDB" id="C9ZG30"/>
<sequence length="509" mass="56247">MMRDHTDVRADGPEPGQAANRARLRVASDVVDVLLSDPVLFDAGLARFDELSRHLGQHPAVDARQPATGARNRVTALVRACMREPFGLAGLAGTLHLMGALPETTKTVEQLAEEWQALSFHPDTDWDALRALLSVLAPADLPRLVNRATEGRLPPGEGPAGGTAWLALVHLTTWNAPPSGLPPALAFLLLLVHSPEVRSELGQERHRQLETRARAWARHSALEDEYDRQAEECRSEFAGQSAGPLTRSVVVQVVPDTLDPDRYHLTCWAQTDPDRWSPHRLAESVATRADLEQAVVRTLTDAEERTHWQQVSGLAVEFILPLELLNSPVQRWGVPETFEPRGPVPGTPVPSRPVVVRSLDRMRARDTHRHWHTRWQRLLHSEGRVLWSSSNGRGAVERMSDALDDDPGLVACVLSRPPGSYDGDGYAEVRAALWHGLPIVVWDRLDCQRPGFRAAAEELLSGGRLAELPQRLGRLRRDGQLDRHVVVLWDDPTQQPDAGGALGTPWSSS</sequence>
<evidence type="ECO:0000259" key="2">
    <source>
        <dbReference type="Pfam" id="PF19956"/>
    </source>
</evidence>
<name>C9ZG30_STRSW</name>
<dbReference type="InterPro" id="IPR045555">
    <property type="entry name" value="VMAP-M0"/>
</dbReference>
<feature type="domain" description="Effector-associated" evidence="2">
    <location>
        <begin position="31"/>
        <end position="112"/>
    </location>
</feature>
<proteinExistence type="predicted"/>
<dbReference type="Pfam" id="PF20028">
    <property type="entry name" value="VMAP-C"/>
    <property type="match status" value="1"/>
</dbReference>
<dbReference type="HOGENOM" id="CLU_040804_0_0_11"/>
<evidence type="ECO:0000313" key="4">
    <source>
        <dbReference type="EMBL" id="CBG74994.1"/>
    </source>
</evidence>
<dbReference type="EMBL" id="FN554889">
    <property type="protein sequence ID" value="CBG74994.1"/>
    <property type="molecule type" value="Genomic_DNA"/>
</dbReference>
<accession>C9ZG30</accession>
<evidence type="ECO:0000259" key="1">
    <source>
        <dbReference type="Pfam" id="PF19916"/>
    </source>
</evidence>
<keyword evidence="5" id="KW-1185">Reference proteome</keyword>
<reference evidence="4 5" key="1">
    <citation type="journal article" date="2010" name="Mol. Plant Microbe Interact.">
        <title>Streptomyces scabies 87-22 contains a coronafacic acid-like biosynthetic cluster that contributes to plant-microbe interactions.</title>
        <authorList>
            <person name="Bignell D.R."/>
            <person name="Seipke R.F."/>
            <person name="Huguet-Tapia J.C."/>
            <person name="Chambers A.H."/>
            <person name="Parry R.J."/>
            <person name="Loria R."/>
        </authorList>
    </citation>
    <scope>NUCLEOTIDE SEQUENCE [LARGE SCALE GENOMIC DNA]</scope>
    <source>
        <strain evidence="4 5">87.22</strain>
    </source>
</reference>
<protein>
    <submittedName>
        <fullName evidence="4">Uncharacterized protein</fullName>
    </submittedName>
</protein>
<dbReference type="InterPro" id="IPR045431">
    <property type="entry name" value="EAD2"/>
</dbReference>
<dbReference type="InterPro" id="IPR045450">
    <property type="entry name" value="VMAP_C"/>
</dbReference>
<organism evidence="4 5">
    <name type="scientific">Streptomyces scabiei (strain 87.22)</name>
    <dbReference type="NCBI Taxonomy" id="680198"/>
    <lineage>
        <taxon>Bacteria</taxon>
        <taxon>Bacillati</taxon>
        <taxon>Actinomycetota</taxon>
        <taxon>Actinomycetes</taxon>
        <taxon>Kitasatosporales</taxon>
        <taxon>Streptomycetaceae</taxon>
        <taxon>Streptomyces</taxon>
    </lineage>
</organism>
<dbReference type="Pfam" id="PF19916">
    <property type="entry name" value="VMAP-M0"/>
    <property type="match status" value="1"/>
</dbReference>
<feature type="domain" description="vWA-MoxR associated protein middle region 0" evidence="1">
    <location>
        <begin position="122"/>
        <end position="230"/>
    </location>
</feature>
<evidence type="ECO:0000259" key="3">
    <source>
        <dbReference type="Pfam" id="PF20028"/>
    </source>
</evidence>
<dbReference type="Pfam" id="PF19956">
    <property type="entry name" value="EAD2"/>
    <property type="match status" value="1"/>
</dbReference>
<dbReference type="KEGG" id="scb:SCAB_80321"/>
<dbReference type="eggNOG" id="COG0265">
    <property type="taxonomic scope" value="Bacteria"/>
</dbReference>
<dbReference type="STRING" id="680198.SCAB_80321"/>
<evidence type="ECO:0000313" key="5">
    <source>
        <dbReference type="Proteomes" id="UP000001444"/>
    </source>
</evidence>
<dbReference type="Proteomes" id="UP000001444">
    <property type="component" value="Chromosome"/>
</dbReference>
<feature type="domain" description="vWA-MoxR associated protein C-terminal" evidence="3">
    <location>
        <begin position="261"/>
        <end position="492"/>
    </location>
</feature>
<gene>
    <name evidence="4" type="ordered locus">SCAB_80321</name>
</gene>